<dbReference type="PANTHER" id="PTHR42718:SF46">
    <property type="entry name" value="BLR6921 PROTEIN"/>
    <property type="match status" value="1"/>
</dbReference>
<feature type="transmembrane region" description="Helical" evidence="7">
    <location>
        <begin position="120"/>
        <end position="140"/>
    </location>
</feature>
<keyword evidence="3" id="KW-1003">Cell membrane</keyword>
<dbReference type="InterPro" id="IPR011701">
    <property type="entry name" value="MFS"/>
</dbReference>
<name>A0ABV8ETJ9_9ACTN</name>
<feature type="transmembrane region" description="Helical" evidence="7">
    <location>
        <begin position="90"/>
        <end position="108"/>
    </location>
</feature>
<dbReference type="Pfam" id="PF07690">
    <property type="entry name" value="MFS_1"/>
    <property type="match status" value="1"/>
</dbReference>
<feature type="transmembrane region" description="Helical" evidence="7">
    <location>
        <begin position="220"/>
        <end position="241"/>
    </location>
</feature>
<dbReference type="SUPFAM" id="SSF103473">
    <property type="entry name" value="MFS general substrate transporter"/>
    <property type="match status" value="1"/>
</dbReference>
<feature type="transmembrane region" description="Helical" evidence="7">
    <location>
        <begin position="356"/>
        <end position="374"/>
    </location>
</feature>
<evidence type="ECO:0000313" key="10">
    <source>
        <dbReference type="Proteomes" id="UP001595698"/>
    </source>
</evidence>
<dbReference type="InterPro" id="IPR036259">
    <property type="entry name" value="MFS_trans_sf"/>
</dbReference>
<keyword evidence="2" id="KW-0813">Transport</keyword>
<feature type="transmembrane region" description="Helical" evidence="7">
    <location>
        <begin position="180"/>
        <end position="199"/>
    </location>
</feature>
<evidence type="ECO:0000256" key="3">
    <source>
        <dbReference type="ARBA" id="ARBA00022475"/>
    </source>
</evidence>
<keyword evidence="10" id="KW-1185">Reference proteome</keyword>
<organism evidence="9 10">
    <name type="scientific">Streptosporangium jomthongense</name>
    <dbReference type="NCBI Taxonomy" id="1193683"/>
    <lineage>
        <taxon>Bacteria</taxon>
        <taxon>Bacillati</taxon>
        <taxon>Actinomycetota</taxon>
        <taxon>Actinomycetes</taxon>
        <taxon>Streptosporangiales</taxon>
        <taxon>Streptosporangiaceae</taxon>
        <taxon>Streptosporangium</taxon>
    </lineage>
</organism>
<keyword evidence="6 7" id="KW-0472">Membrane</keyword>
<proteinExistence type="predicted"/>
<evidence type="ECO:0000256" key="7">
    <source>
        <dbReference type="SAM" id="Phobius"/>
    </source>
</evidence>
<feature type="transmembrane region" description="Helical" evidence="7">
    <location>
        <begin position="380"/>
        <end position="400"/>
    </location>
</feature>
<evidence type="ECO:0000259" key="8">
    <source>
        <dbReference type="PROSITE" id="PS50850"/>
    </source>
</evidence>
<feature type="transmembrane region" description="Helical" evidence="7">
    <location>
        <begin position="287"/>
        <end position="305"/>
    </location>
</feature>
<evidence type="ECO:0000256" key="6">
    <source>
        <dbReference type="ARBA" id="ARBA00023136"/>
    </source>
</evidence>
<dbReference type="Gene3D" id="1.20.1250.20">
    <property type="entry name" value="MFS general substrate transporter like domains"/>
    <property type="match status" value="1"/>
</dbReference>
<dbReference type="RefSeq" id="WP_386188552.1">
    <property type="nucleotide sequence ID" value="NZ_JBHSBC010000004.1"/>
</dbReference>
<feature type="transmembrane region" description="Helical" evidence="7">
    <location>
        <begin position="62"/>
        <end position="83"/>
    </location>
</feature>
<feature type="domain" description="Major facilitator superfamily (MFS) profile" evidence="8">
    <location>
        <begin position="24"/>
        <end position="407"/>
    </location>
</feature>
<dbReference type="CDD" id="cd17321">
    <property type="entry name" value="MFS_MMR_MDR_like"/>
    <property type="match status" value="1"/>
</dbReference>
<protein>
    <submittedName>
        <fullName evidence="9">MFS transporter</fullName>
    </submittedName>
</protein>
<keyword evidence="5 7" id="KW-1133">Transmembrane helix</keyword>
<evidence type="ECO:0000256" key="2">
    <source>
        <dbReference type="ARBA" id="ARBA00022448"/>
    </source>
</evidence>
<evidence type="ECO:0000256" key="4">
    <source>
        <dbReference type="ARBA" id="ARBA00022692"/>
    </source>
</evidence>
<evidence type="ECO:0000256" key="1">
    <source>
        <dbReference type="ARBA" id="ARBA00004651"/>
    </source>
</evidence>
<evidence type="ECO:0000313" key="9">
    <source>
        <dbReference type="EMBL" id="MFC3979708.1"/>
    </source>
</evidence>
<feature type="transmembrane region" description="Helical" evidence="7">
    <location>
        <begin position="311"/>
        <end position="335"/>
    </location>
</feature>
<sequence length="418" mass="43766">MTADRTTRGSLTVPDPRGARQWVLLLVLSGNMLLDAVEVSVVLLALPTIGGALGMSLPEAQWLMSGFALGFAALLVLGPWICARLGRRRAYLGAMLLFVVASVAGGTADSEALLVASRVVKGVCAALTAPTGLAVIATTFEEGPRRRRAVSVYALFGAVGFTAGLLLSAAFLAVNWRWTFLFPAPVALVLLLLAARTMTEEPGEGRRVTWVKPSLLRDGRLRNATIGAATLNGGYVSLLLMVTFDLQQRLGWSPWRCALALLPACVPLAVTVPFAGRLTARFGTEKLITAGASTSLLGYALYLLSPETRPYWSGTLPTLLLVETGFVLSFAALNMQATAGIRPAERGLAVPLYQTGVQLGAAVMLPLVAVLVTVRPTPRAATLAITAAGALGLLAALAGLRGGALRRPGEHMGGPVHD</sequence>
<evidence type="ECO:0000256" key="5">
    <source>
        <dbReference type="ARBA" id="ARBA00022989"/>
    </source>
</evidence>
<feature type="transmembrane region" description="Helical" evidence="7">
    <location>
        <begin position="152"/>
        <end position="174"/>
    </location>
</feature>
<dbReference type="EMBL" id="JBHSBC010000004">
    <property type="protein sequence ID" value="MFC3979708.1"/>
    <property type="molecule type" value="Genomic_DNA"/>
</dbReference>
<dbReference type="PROSITE" id="PS50850">
    <property type="entry name" value="MFS"/>
    <property type="match status" value="1"/>
</dbReference>
<dbReference type="PANTHER" id="PTHR42718">
    <property type="entry name" value="MAJOR FACILITATOR SUPERFAMILY MULTIDRUG TRANSPORTER MFSC"/>
    <property type="match status" value="1"/>
</dbReference>
<comment type="subcellular location">
    <subcellularLocation>
        <location evidence="1">Cell membrane</location>
        <topology evidence="1">Multi-pass membrane protein</topology>
    </subcellularLocation>
</comment>
<dbReference type="Proteomes" id="UP001595698">
    <property type="component" value="Unassembled WGS sequence"/>
</dbReference>
<accession>A0ABV8ETJ9</accession>
<comment type="caution">
    <text evidence="9">The sequence shown here is derived from an EMBL/GenBank/DDBJ whole genome shotgun (WGS) entry which is preliminary data.</text>
</comment>
<reference evidence="10" key="1">
    <citation type="journal article" date="2019" name="Int. J. Syst. Evol. Microbiol.">
        <title>The Global Catalogue of Microorganisms (GCM) 10K type strain sequencing project: providing services to taxonomists for standard genome sequencing and annotation.</title>
        <authorList>
            <consortium name="The Broad Institute Genomics Platform"/>
            <consortium name="The Broad Institute Genome Sequencing Center for Infectious Disease"/>
            <person name="Wu L."/>
            <person name="Ma J."/>
        </authorList>
    </citation>
    <scope>NUCLEOTIDE SEQUENCE [LARGE SCALE GENOMIC DNA]</scope>
    <source>
        <strain evidence="10">TBRC 7912</strain>
    </source>
</reference>
<feature type="transmembrane region" description="Helical" evidence="7">
    <location>
        <begin position="21"/>
        <end position="50"/>
    </location>
</feature>
<gene>
    <name evidence="9" type="ORF">ACFOYY_06240</name>
</gene>
<keyword evidence="4 7" id="KW-0812">Transmembrane</keyword>
<dbReference type="InterPro" id="IPR020846">
    <property type="entry name" value="MFS_dom"/>
</dbReference>
<feature type="transmembrane region" description="Helical" evidence="7">
    <location>
        <begin position="253"/>
        <end position="275"/>
    </location>
</feature>